<protein>
    <submittedName>
        <fullName evidence="9">Glycosyl transferase</fullName>
    </submittedName>
</protein>
<comment type="subcellular location">
    <subcellularLocation>
        <location evidence="1">Cell membrane</location>
        <topology evidence="1">Multi-pass membrane protein</topology>
    </subcellularLocation>
</comment>
<evidence type="ECO:0000256" key="7">
    <source>
        <dbReference type="PIRSR" id="PIRSR600715-1"/>
    </source>
</evidence>
<feature type="transmembrane region" description="Helical" evidence="8">
    <location>
        <begin position="134"/>
        <end position="153"/>
    </location>
</feature>
<keyword evidence="7" id="KW-0479">Metal-binding</keyword>
<evidence type="ECO:0000256" key="5">
    <source>
        <dbReference type="ARBA" id="ARBA00022989"/>
    </source>
</evidence>
<keyword evidence="10" id="KW-1185">Reference proteome</keyword>
<proteinExistence type="predicted"/>
<feature type="transmembrane region" description="Helical" evidence="8">
    <location>
        <begin position="240"/>
        <end position="259"/>
    </location>
</feature>
<dbReference type="Proteomes" id="UP000587991">
    <property type="component" value="Unassembled WGS sequence"/>
</dbReference>
<feature type="transmembrane region" description="Helical" evidence="8">
    <location>
        <begin position="48"/>
        <end position="66"/>
    </location>
</feature>
<dbReference type="GO" id="GO:0009103">
    <property type="term" value="P:lipopolysaccharide biosynthetic process"/>
    <property type="evidence" value="ECO:0007669"/>
    <property type="project" value="TreeGrafter"/>
</dbReference>
<sequence length="362" mass="40085">MQILILAFLVSLLCTLGIIRYAHLHEHLTADHDLDGVQKFHDAPVPRVGGLSLALGLLAAGALVWLQKRSGSFVLVLLVAAPAFAGGLVEDLTKRVGPLARLLLTMLAAGCGFYALGAGLARLDIGWLDAVLRWWPLSLVVTLVAVAGVANAVNIIDGYNGLAGVVTLVMFCALAYVARQVGDDQIWNICLALVGALLGFLVWNYPRGHIFLGDGGAYLLGFLLAELSVLLVVRHPQVSAWFPLLLVIYPIVETLFSIYRRVVLRGRSPGMPDAAHLHQLVYKRLVRWVLNRSHPDFRLTRNAMTSPYLWMLSSLGVIPAVLFWQHTRVLQAFAVLFIVSYVWLYRSIVRFRSPRWLRRRSS</sequence>
<dbReference type="GO" id="GO:0016780">
    <property type="term" value="F:phosphotransferase activity, for other substituted phosphate groups"/>
    <property type="evidence" value="ECO:0007669"/>
    <property type="project" value="InterPro"/>
</dbReference>
<comment type="caution">
    <text evidence="9">The sequence shown here is derived from an EMBL/GenBank/DDBJ whole genome shotgun (WGS) entry which is preliminary data.</text>
</comment>
<keyword evidence="7" id="KW-0460">Magnesium</keyword>
<feature type="transmembrane region" description="Helical" evidence="8">
    <location>
        <begin position="330"/>
        <end position="349"/>
    </location>
</feature>
<feature type="binding site" evidence="7">
    <location>
        <position position="214"/>
    </location>
    <ligand>
        <name>Mg(2+)</name>
        <dbReference type="ChEBI" id="CHEBI:18420"/>
    </ligand>
</feature>
<feature type="transmembrane region" description="Helical" evidence="8">
    <location>
        <begin position="185"/>
        <end position="205"/>
    </location>
</feature>
<feature type="binding site" evidence="7">
    <location>
        <position position="154"/>
    </location>
    <ligand>
        <name>Mg(2+)</name>
        <dbReference type="ChEBI" id="CHEBI:18420"/>
    </ligand>
</feature>
<dbReference type="EMBL" id="JABAIM010000002">
    <property type="protein sequence ID" value="NLR75866.1"/>
    <property type="molecule type" value="Genomic_DNA"/>
</dbReference>
<dbReference type="Pfam" id="PF00953">
    <property type="entry name" value="Glycos_transf_4"/>
    <property type="match status" value="1"/>
</dbReference>
<organism evidence="9 10">
    <name type="scientific">Leeia aquatica</name>
    <dbReference type="NCBI Taxonomy" id="2725557"/>
    <lineage>
        <taxon>Bacteria</taxon>
        <taxon>Pseudomonadati</taxon>
        <taxon>Pseudomonadota</taxon>
        <taxon>Betaproteobacteria</taxon>
        <taxon>Neisseriales</taxon>
        <taxon>Leeiaceae</taxon>
        <taxon>Leeia</taxon>
    </lineage>
</organism>
<dbReference type="InterPro" id="IPR000715">
    <property type="entry name" value="Glycosyl_transferase_4"/>
</dbReference>
<keyword evidence="4 8" id="KW-0812">Transmembrane</keyword>
<evidence type="ECO:0000256" key="8">
    <source>
        <dbReference type="SAM" id="Phobius"/>
    </source>
</evidence>
<keyword evidence="2" id="KW-1003">Cell membrane</keyword>
<feature type="transmembrane region" description="Helical" evidence="8">
    <location>
        <begin position="308"/>
        <end position="324"/>
    </location>
</feature>
<dbReference type="CDD" id="cd06912">
    <property type="entry name" value="GT_MraY_like"/>
    <property type="match status" value="1"/>
</dbReference>
<keyword evidence="6 8" id="KW-0472">Membrane</keyword>
<name>A0A847SEK1_9NEIS</name>
<dbReference type="PANTHER" id="PTHR22926">
    <property type="entry name" value="PHOSPHO-N-ACETYLMURAMOYL-PENTAPEPTIDE-TRANSFERASE"/>
    <property type="match status" value="1"/>
</dbReference>
<dbReference type="RefSeq" id="WP_168877500.1">
    <property type="nucleotide sequence ID" value="NZ_JABAIM010000002.1"/>
</dbReference>
<reference evidence="9 10" key="1">
    <citation type="submission" date="2020-04" db="EMBL/GenBank/DDBJ databases">
        <title>Draft genome of Leeia sp. IMCC25680.</title>
        <authorList>
            <person name="Song J."/>
            <person name="Cho J.-C."/>
        </authorList>
    </citation>
    <scope>NUCLEOTIDE SEQUENCE [LARGE SCALE GENOMIC DNA]</scope>
    <source>
        <strain evidence="9 10">IMCC25680</strain>
    </source>
</reference>
<dbReference type="GO" id="GO:0046872">
    <property type="term" value="F:metal ion binding"/>
    <property type="evidence" value="ECO:0007669"/>
    <property type="project" value="UniProtKB-KW"/>
</dbReference>
<evidence type="ECO:0000256" key="1">
    <source>
        <dbReference type="ARBA" id="ARBA00004651"/>
    </source>
</evidence>
<evidence type="ECO:0000313" key="10">
    <source>
        <dbReference type="Proteomes" id="UP000587991"/>
    </source>
</evidence>
<comment type="cofactor">
    <cofactor evidence="7">
        <name>Mg(2+)</name>
        <dbReference type="ChEBI" id="CHEBI:18420"/>
    </cofactor>
</comment>
<dbReference type="GO" id="GO:0071555">
    <property type="term" value="P:cell wall organization"/>
    <property type="evidence" value="ECO:0007669"/>
    <property type="project" value="TreeGrafter"/>
</dbReference>
<dbReference type="AlphaFoldDB" id="A0A847SEK1"/>
<accession>A0A847SEK1</accession>
<keyword evidence="3 9" id="KW-0808">Transferase</keyword>
<keyword evidence="5 8" id="KW-1133">Transmembrane helix</keyword>
<dbReference type="PANTHER" id="PTHR22926:SF3">
    <property type="entry name" value="UNDECAPRENYL-PHOSPHATE ALPHA-N-ACETYLGLUCOSAMINYL 1-PHOSPHATE TRANSFERASE"/>
    <property type="match status" value="1"/>
</dbReference>
<evidence type="ECO:0000256" key="2">
    <source>
        <dbReference type="ARBA" id="ARBA00022475"/>
    </source>
</evidence>
<feature type="transmembrane region" description="Helical" evidence="8">
    <location>
        <begin position="160"/>
        <end position="179"/>
    </location>
</feature>
<gene>
    <name evidence="9" type="ORF">HF682_11925</name>
</gene>
<evidence type="ECO:0000313" key="9">
    <source>
        <dbReference type="EMBL" id="NLR75866.1"/>
    </source>
</evidence>
<dbReference type="GO" id="GO:0044038">
    <property type="term" value="P:cell wall macromolecule biosynthetic process"/>
    <property type="evidence" value="ECO:0007669"/>
    <property type="project" value="TreeGrafter"/>
</dbReference>
<evidence type="ECO:0000256" key="4">
    <source>
        <dbReference type="ARBA" id="ARBA00022692"/>
    </source>
</evidence>
<dbReference type="GO" id="GO:0005886">
    <property type="term" value="C:plasma membrane"/>
    <property type="evidence" value="ECO:0007669"/>
    <property type="project" value="UniProtKB-SubCell"/>
</dbReference>
<feature type="transmembrane region" description="Helical" evidence="8">
    <location>
        <begin position="102"/>
        <end position="122"/>
    </location>
</feature>
<evidence type="ECO:0000256" key="6">
    <source>
        <dbReference type="ARBA" id="ARBA00023136"/>
    </source>
</evidence>
<evidence type="ECO:0000256" key="3">
    <source>
        <dbReference type="ARBA" id="ARBA00022679"/>
    </source>
</evidence>